<evidence type="ECO:0000313" key="2">
    <source>
        <dbReference type="EMBL" id="RWR97693.1"/>
    </source>
</evidence>
<keyword evidence="1" id="KW-1133">Transmembrane helix</keyword>
<evidence type="ECO:0000313" key="3">
    <source>
        <dbReference type="Proteomes" id="UP000283530"/>
    </source>
</evidence>
<dbReference type="EMBL" id="QPKB01000015">
    <property type="protein sequence ID" value="RWR97693.1"/>
    <property type="molecule type" value="Genomic_DNA"/>
</dbReference>
<keyword evidence="3" id="KW-1185">Reference proteome</keyword>
<sequence>MVSDRERRRFEISMATMVFWRSFQGFSRGRRAGAGSSHWRMDRTVMMERTVGRRCGESHRRRRGGVWSRWMRCSLSWWGGSSPAQSRPRRYAPFRSSSSKASGFVMIKSARFDICFKGDRRSKMMKCRVWRVIALYVTLLQSNLNFGNFYFLLNS</sequence>
<name>A0A3S4Q1S2_9MAGN</name>
<dbReference type="AlphaFoldDB" id="A0A3S4Q1S2"/>
<keyword evidence="1" id="KW-0472">Membrane</keyword>
<reference evidence="2 3" key="1">
    <citation type="journal article" date="2019" name="Nat. Plants">
        <title>Stout camphor tree genome fills gaps in understanding of flowering plant genome evolution.</title>
        <authorList>
            <person name="Chaw S.M."/>
            <person name="Liu Y.C."/>
            <person name="Wu Y.W."/>
            <person name="Wang H.Y."/>
            <person name="Lin C.I."/>
            <person name="Wu C.S."/>
            <person name="Ke H.M."/>
            <person name="Chang L.Y."/>
            <person name="Hsu C.Y."/>
            <person name="Yang H.T."/>
            <person name="Sudianto E."/>
            <person name="Hsu M.H."/>
            <person name="Wu K.P."/>
            <person name="Wang L.N."/>
            <person name="Leebens-Mack J.H."/>
            <person name="Tsai I.J."/>
        </authorList>
    </citation>
    <scope>NUCLEOTIDE SEQUENCE [LARGE SCALE GENOMIC DNA]</scope>
    <source>
        <strain evidence="3">cv. Chaw 1501</strain>
        <tissue evidence="2">Young leaves</tissue>
    </source>
</reference>
<accession>A0A3S4Q1S2</accession>
<dbReference type="Proteomes" id="UP000283530">
    <property type="component" value="Unassembled WGS sequence"/>
</dbReference>
<organism evidence="2 3">
    <name type="scientific">Cinnamomum micranthum f. kanehirae</name>
    <dbReference type="NCBI Taxonomy" id="337451"/>
    <lineage>
        <taxon>Eukaryota</taxon>
        <taxon>Viridiplantae</taxon>
        <taxon>Streptophyta</taxon>
        <taxon>Embryophyta</taxon>
        <taxon>Tracheophyta</taxon>
        <taxon>Spermatophyta</taxon>
        <taxon>Magnoliopsida</taxon>
        <taxon>Magnoliidae</taxon>
        <taxon>Laurales</taxon>
        <taxon>Lauraceae</taxon>
        <taxon>Cinnamomum</taxon>
    </lineage>
</organism>
<gene>
    <name evidence="2" type="ORF">CKAN_02714400</name>
</gene>
<keyword evidence="1" id="KW-0812">Transmembrane</keyword>
<evidence type="ECO:0000256" key="1">
    <source>
        <dbReference type="SAM" id="Phobius"/>
    </source>
</evidence>
<comment type="caution">
    <text evidence="2">The sequence shown here is derived from an EMBL/GenBank/DDBJ whole genome shotgun (WGS) entry which is preliminary data.</text>
</comment>
<proteinExistence type="predicted"/>
<feature type="transmembrane region" description="Helical" evidence="1">
    <location>
        <begin position="129"/>
        <end position="153"/>
    </location>
</feature>
<protein>
    <submittedName>
        <fullName evidence="2">Uncharacterized protein</fullName>
    </submittedName>
</protein>